<feature type="domain" description="RRM" evidence="5">
    <location>
        <begin position="124"/>
        <end position="194"/>
    </location>
</feature>
<dbReference type="GO" id="GO:0008270">
    <property type="term" value="F:zinc ion binding"/>
    <property type="evidence" value="ECO:0007669"/>
    <property type="project" value="UniProtKB-KW"/>
</dbReference>
<feature type="compositionally biased region" description="Basic and acidic residues" evidence="4">
    <location>
        <begin position="363"/>
        <end position="372"/>
    </location>
</feature>
<dbReference type="Gene3D" id="3.30.70.330">
    <property type="match status" value="1"/>
</dbReference>
<dbReference type="PANTHER" id="PTHR15481">
    <property type="entry name" value="RIBONUCLEIC ACID BINDING PROTEIN S1"/>
    <property type="match status" value="1"/>
</dbReference>
<dbReference type="Pfam" id="PF00076">
    <property type="entry name" value="RRM_1"/>
    <property type="match status" value="1"/>
</dbReference>
<dbReference type="InterPro" id="IPR001878">
    <property type="entry name" value="Znf_CCHC"/>
</dbReference>
<evidence type="ECO:0000256" key="4">
    <source>
        <dbReference type="SAM" id="MobiDB-lite"/>
    </source>
</evidence>
<dbReference type="InterPro" id="IPR035979">
    <property type="entry name" value="RBD_domain_sf"/>
</dbReference>
<feature type="region of interest" description="Disordered" evidence="4">
    <location>
        <begin position="1"/>
        <end position="66"/>
    </location>
</feature>
<reference evidence="7" key="2">
    <citation type="journal article" name="Front. Microbiol.">
        <title>Degradative Capacity of Two Strains of Rhodonia placenta: From Phenotype to Genotype.</title>
        <authorList>
            <person name="Kolle M."/>
            <person name="Horta M.A.C."/>
            <person name="Nowrousian M."/>
            <person name="Ohm R.A."/>
            <person name="Benz J.P."/>
            <person name="Pilgard A."/>
        </authorList>
    </citation>
    <scope>NUCLEOTIDE SEQUENCE</scope>
    <source>
        <strain evidence="7">FPRL280</strain>
    </source>
</reference>
<evidence type="ECO:0000313" key="7">
    <source>
        <dbReference type="EMBL" id="KAF9817433.1"/>
    </source>
</evidence>
<feature type="compositionally biased region" description="Gly residues" evidence="4">
    <location>
        <begin position="471"/>
        <end position="494"/>
    </location>
</feature>
<organism evidence="7 8">
    <name type="scientific">Rhodonia placenta</name>
    <dbReference type="NCBI Taxonomy" id="104341"/>
    <lineage>
        <taxon>Eukaryota</taxon>
        <taxon>Fungi</taxon>
        <taxon>Dikarya</taxon>
        <taxon>Basidiomycota</taxon>
        <taxon>Agaricomycotina</taxon>
        <taxon>Agaricomycetes</taxon>
        <taxon>Polyporales</taxon>
        <taxon>Adustoporiaceae</taxon>
        <taxon>Rhodonia</taxon>
    </lineage>
</organism>
<dbReference type="InterPro" id="IPR000504">
    <property type="entry name" value="RRM_dom"/>
</dbReference>
<proteinExistence type="predicted"/>
<evidence type="ECO:0000256" key="1">
    <source>
        <dbReference type="ARBA" id="ARBA00022884"/>
    </source>
</evidence>
<feature type="compositionally biased region" description="Low complexity" evidence="4">
    <location>
        <begin position="27"/>
        <end position="38"/>
    </location>
</feature>
<evidence type="ECO:0008006" key="9">
    <source>
        <dbReference type="Google" id="ProtNLM"/>
    </source>
</evidence>
<dbReference type="AlphaFoldDB" id="A0A8H7U467"/>
<evidence type="ECO:0000256" key="2">
    <source>
        <dbReference type="PROSITE-ProRule" id="PRU00047"/>
    </source>
</evidence>
<dbReference type="PROSITE" id="PS50102">
    <property type="entry name" value="RRM"/>
    <property type="match status" value="1"/>
</dbReference>
<dbReference type="Proteomes" id="UP000639403">
    <property type="component" value="Unassembled WGS sequence"/>
</dbReference>
<name>A0A8H7U467_9APHY</name>
<gene>
    <name evidence="7" type="ORF">IEO21_03390</name>
</gene>
<dbReference type="EMBL" id="JADOXO010000042">
    <property type="protein sequence ID" value="KAF9817433.1"/>
    <property type="molecule type" value="Genomic_DNA"/>
</dbReference>
<dbReference type="GO" id="GO:0061574">
    <property type="term" value="C:ASAP complex"/>
    <property type="evidence" value="ECO:0007669"/>
    <property type="project" value="TreeGrafter"/>
</dbReference>
<feature type="compositionally biased region" description="Pro residues" evidence="4">
    <location>
        <begin position="345"/>
        <end position="362"/>
    </location>
</feature>
<evidence type="ECO:0000313" key="8">
    <source>
        <dbReference type="Proteomes" id="UP000639403"/>
    </source>
</evidence>
<dbReference type="Pfam" id="PF00098">
    <property type="entry name" value="zf-CCHC"/>
    <property type="match status" value="1"/>
</dbReference>
<reference evidence="7" key="1">
    <citation type="submission" date="2020-11" db="EMBL/GenBank/DDBJ databases">
        <authorList>
            <person name="Koelle M."/>
            <person name="Horta M.A.C."/>
            <person name="Nowrousian M."/>
            <person name="Ohm R.A."/>
            <person name="Benz P."/>
            <person name="Pilgard A."/>
        </authorList>
    </citation>
    <scope>NUCLEOTIDE SEQUENCE</scope>
    <source>
        <strain evidence="7">FPRL280</strain>
    </source>
</reference>
<dbReference type="PANTHER" id="PTHR15481:SF0">
    <property type="entry name" value="LD23870P-RELATED"/>
    <property type="match status" value="1"/>
</dbReference>
<dbReference type="GO" id="GO:0005737">
    <property type="term" value="C:cytoplasm"/>
    <property type="evidence" value="ECO:0007669"/>
    <property type="project" value="TreeGrafter"/>
</dbReference>
<dbReference type="GO" id="GO:0003723">
    <property type="term" value="F:RNA binding"/>
    <property type="evidence" value="ECO:0007669"/>
    <property type="project" value="UniProtKB-UniRule"/>
</dbReference>
<dbReference type="InterPro" id="IPR012677">
    <property type="entry name" value="Nucleotide-bd_a/b_plait_sf"/>
</dbReference>
<feature type="region of interest" description="Disordered" evidence="4">
    <location>
        <begin position="224"/>
        <end position="528"/>
    </location>
</feature>
<keyword evidence="2" id="KW-0479">Metal-binding</keyword>
<feature type="compositionally biased region" description="Basic and acidic residues" evidence="4">
    <location>
        <begin position="400"/>
        <end position="410"/>
    </location>
</feature>
<dbReference type="PROSITE" id="PS50158">
    <property type="entry name" value="ZF_CCHC"/>
    <property type="match status" value="1"/>
</dbReference>
<evidence type="ECO:0000256" key="3">
    <source>
        <dbReference type="PROSITE-ProRule" id="PRU00176"/>
    </source>
</evidence>
<protein>
    <recommendedName>
        <fullName evidence="9">RNA-binding domain-containing protein</fullName>
    </recommendedName>
</protein>
<dbReference type="SMART" id="SM00360">
    <property type="entry name" value="RRM"/>
    <property type="match status" value="1"/>
</dbReference>
<dbReference type="Gene3D" id="4.10.60.10">
    <property type="entry name" value="Zinc finger, CCHC-type"/>
    <property type="match status" value="1"/>
</dbReference>
<accession>A0A8H7U467</accession>
<sequence length="528" mass="57220">MAASPLADSGDAHPQEKWNAMDEQSHDVAMAAPADADANGGHHPSKDRAASQAADNADYARGGSAAGDVADAALSSKSDVGYRGEKQVKLLARRLAFVTHSLTASALMAPVTTAPPPTRPVQPNKVYIGGLPEHTRREDLESCFGKIGSIVNIELKVGYGFVEFETREAAEESVAKYHEGYFMGNKIRVELSHGGGRTAKYSGDPGACFKCGQLGHWARECPNHLSTSRRSSHHPSDAPLIDRIQPPRDYPAPPRDYPPYRDEYRYPPAPPRDARYGYDYPPPPPPGRDYRRPPTPPREYRDYPPPPARSARDYDDYRMRGPPPPPLPPPARYESRPGYYAPDADVPPPGYPPRGYPPPPPRDYYDRYDRRAAPPADRYASYPPPPAARPRTPPGGPSARSRDDYERPPRDYVAPAADVRGRPASPPPPTSSRYAEYPARAGSSEAPTRYRRRSQSPPPRSSTGAYEAGYSGSGGAPYNGNSSGGYAGAGGGYTNGSSAAPPRGSGSGRDYPARSSRDVEPSASYRRP</sequence>
<feature type="compositionally biased region" description="Pro residues" evidence="4">
    <location>
        <begin position="321"/>
        <end position="331"/>
    </location>
</feature>
<feature type="compositionally biased region" description="Basic and acidic residues" evidence="4">
    <location>
        <begin position="310"/>
        <end position="319"/>
    </location>
</feature>
<feature type="compositionally biased region" description="Low complexity" evidence="4">
    <location>
        <begin position="461"/>
        <end position="470"/>
    </location>
</feature>
<keyword evidence="2" id="KW-0863">Zinc-finger</keyword>
<keyword evidence="2" id="KW-0862">Zinc</keyword>
<feature type="compositionally biased region" description="Low complexity" evidence="4">
    <location>
        <begin position="50"/>
        <end position="66"/>
    </location>
</feature>
<dbReference type="SMART" id="SM00343">
    <property type="entry name" value="ZnF_C2HC"/>
    <property type="match status" value="1"/>
</dbReference>
<evidence type="ECO:0000259" key="5">
    <source>
        <dbReference type="PROSITE" id="PS50102"/>
    </source>
</evidence>
<dbReference type="SUPFAM" id="SSF54928">
    <property type="entry name" value="RNA-binding domain, RBD"/>
    <property type="match status" value="1"/>
</dbReference>
<feature type="compositionally biased region" description="Basic and acidic residues" evidence="4">
    <location>
        <begin position="10"/>
        <end position="26"/>
    </location>
</feature>
<feature type="compositionally biased region" description="Basic and acidic residues" evidence="4">
    <location>
        <begin position="288"/>
        <end position="302"/>
    </location>
</feature>
<feature type="domain" description="CCHC-type" evidence="6">
    <location>
        <begin position="208"/>
        <end position="223"/>
    </location>
</feature>
<feature type="compositionally biased region" description="Basic and acidic residues" evidence="4">
    <location>
        <begin position="511"/>
        <end position="520"/>
    </location>
</feature>
<evidence type="ECO:0000259" key="6">
    <source>
        <dbReference type="PROSITE" id="PS50158"/>
    </source>
</evidence>
<dbReference type="GO" id="GO:0000398">
    <property type="term" value="P:mRNA splicing, via spliceosome"/>
    <property type="evidence" value="ECO:0007669"/>
    <property type="project" value="TreeGrafter"/>
</dbReference>
<dbReference type="GO" id="GO:0005654">
    <property type="term" value="C:nucleoplasm"/>
    <property type="evidence" value="ECO:0007669"/>
    <property type="project" value="TreeGrafter"/>
</dbReference>
<feature type="compositionally biased region" description="Pro residues" evidence="4">
    <location>
        <begin position="248"/>
        <end position="257"/>
    </location>
</feature>
<feature type="compositionally biased region" description="Pro residues" evidence="4">
    <location>
        <begin position="382"/>
        <end position="396"/>
    </location>
</feature>
<comment type="caution">
    <text evidence="7">The sequence shown here is derived from an EMBL/GenBank/DDBJ whole genome shotgun (WGS) entry which is preliminary data.</text>
</comment>
<keyword evidence="1 3" id="KW-0694">RNA-binding</keyword>
<feature type="compositionally biased region" description="Low complexity" evidence="4">
    <location>
        <begin position="495"/>
        <end position="504"/>
    </location>
</feature>
<dbReference type="CDD" id="cd00590">
    <property type="entry name" value="RRM_SF"/>
    <property type="match status" value="1"/>
</dbReference>